<evidence type="ECO:0008006" key="3">
    <source>
        <dbReference type="Google" id="ProtNLM"/>
    </source>
</evidence>
<dbReference type="InterPro" id="IPR024787">
    <property type="entry name" value="EcsC"/>
</dbReference>
<evidence type="ECO:0000313" key="1">
    <source>
        <dbReference type="EMBL" id="MBB5021598.1"/>
    </source>
</evidence>
<comment type="caution">
    <text evidence="1">The sequence shown here is derived from an EMBL/GenBank/DDBJ whole genome shotgun (WGS) entry which is preliminary data.</text>
</comment>
<proteinExistence type="predicted"/>
<reference evidence="1 2" key="1">
    <citation type="submission" date="2020-08" db="EMBL/GenBank/DDBJ databases">
        <title>Genomic Encyclopedia of Type Strains, Phase IV (KMG-IV): sequencing the most valuable type-strain genomes for metagenomic binning, comparative biology and taxonomic classification.</title>
        <authorList>
            <person name="Goeker M."/>
        </authorList>
    </citation>
    <scope>NUCLEOTIDE SEQUENCE [LARGE SCALE GENOMIC DNA]</scope>
    <source>
        <strain evidence="1 2">DSM 22071</strain>
    </source>
</reference>
<sequence>MSTPVDNPPAIINLRPEDEDALEQALEILECPGLAARLSHQLGVPIEQGFSRLPANWQHRVQQLSEQALRKAIDVAVASLSIEQLQQTTPSEKTHRWLAAGSGGLGGLFGFSALALELPVSTTIMLRSIADIARRQGEEIRNLDTRLACLEVFALGGISSQDEGSGSGYYIVRAALSRAVVDASRYLAQRTITQTGAPPLVQLIAAISTRFGAVVSQKAAAQMVPLVGAAGGAVVNVIFMDHFQNMARGHFVIRRLERAYGKEYIQQRYQQLLTHREDALGQSRQ</sequence>
<keyword evidence="2" id="KW-1185">Reference proteome</keyword>
<protein>
    <recommendedName>
        <fullName evidence="3">EcsC family protein</fullName>
    </recommendedName>
</protein>
<dbReference type="PANTHER" id="PTHR41260:SF1">
    <property type="entry name" value="PROTEIN ECSC"/>
    <property type="match status" value="1"/>
</dbReference>
<dbReference type="Pfam" id="PF12787">
    <property type="entry name" value="EcsC"/>
    <property type="match status" value="1"/>
</dbReference>
<dbReference type="Proteomes" id="UP000528322">
    <property type="component" value="Unassembled WGS sequence"/>
</dbReference>
<accession>A0A7W7Y3V6</accession>
<name>A0A7W7Y3V6_9BACT</name>
<organism evidence="1 2">
    <name type="scientific">Desulfurispira natronophila</name>
    <dbReference type="NCBI Taxonomy" id="682562"/>
    <lineage>
        <taxon>Bacteria</taxon>
        <taxon>Pseudomonadati</taxon>
        <taxon>Chrysiogenota</taxon>
        <taxon>Chrysiogenia</taxon>
        <taxon>Chrysiogenales</taxon>
        <taxon>Chrysiogenaceae</taxon>
        <taxon>Desulfurispira</taxon>
    </lineage>
</organism>
<dbReference type="RefSeq" id="WP_221270408.1">
    <property type="nucleotide sequence ID" value="NZ_JACHID010000004.1"/>
</dbReference>
<gene>
    <name evidence="1" type="ORF">HNR37_000910</name>
</gene>
<dbReference type="AlphaFoldDB" id="A0A7W7Y3V6"/>
<evidence type="ECO:0000313" key="2">
    <source>
        <dbReference type="Proteomes" id="UP000528322"/>
    </source>
</evidence>
<dbReference type="EMBL" id="JACHID010000004">
    <property type="protein sequence ID" value="MBB5021598.1"/>
    <property type="molecule type" value="Genomic_DNA"/>
</dbReference>
<dbReference type="PANTHER" id="PTHR41260">
    <property type="entry name" value="PROTEIN ECSC"/>
    <property type="match status" value="1"/>
</dbReference>